<sequence>MGQRLLPDAESLLRLHDEAMERWHTVEADVSQADEQNVTKLTEGSVIELILKQHRANFDLWHKEDEARDPNAADAEIAEVKRAIDALNQRRNDLTESIDHLLCTSLAQPAQATLHSETPGMMLDRLSILGLKVYHTREETTRETATEKHREKNRARLALLTEQRDDLAMCLDMLMLQIGRGERRFKVYRQMKMYNDPDLNPVLYRKGHS</sequence>
<dbReference type="EMBL" id="RDSM01000001">
    <property type="protein sequence ID" value="RXH56758.1"/>
    <property type="molecule type" value="Genomic_DNA"/>
</dbReference>
<dbReference type="InterPro" id="IPR025350">
    <property type="entry name" value="DUF4254"/>
</dbReference>
<dbReference type="Proteomes" id="UP000289437">
    <property type="component" value="Unassembled WGS sequence"/>
</dbReference>
<evidence type="ECO:0008006" key="4">
    <source>
        <dbReference type="Google" id="ProtNLM"/>
    </source>
</evidence>
<evidence type="ECO:0000256" key="1">
    <source>
        <dbReference type="SAM" id="Coils"/>
    </source>
</evidence>
<protein>
    <recommendedName>
        <fullName evidence="4">DUF4254 domain-containing protein</fullName>
    </recommendedName>
</protein>
<proteinExistence type="predicted"/>
<dbReference type="AlphaFoldDB" id="A0A4Q0T3Z9"/>
<feature type="coiled-coil region" evidence="1">
    <location>
        <begin position="77"/>
        <end position="104"/>
    </location>
</feature>
<keyword evidence="1" id="KW-0175">Coiled coil</keyword>
<comment type="caution">
    <text evidence="2">The sequence shown here is derived from an EMBL/GenBank/DDBJ whole genome shotgun (WGS) entry which is preliminary data.</text>
</comment>
<gene>
    <name evidence="2" type="ORF">GRAN_0068</name>
</gene>
<reference evidence="2 3" key="1">
    <citation type="submission" date="2018-11" db="EMBL/GenBank/DDBJ databases">
        <authorList>
            <person name="Mardanov A.V."/>
            <person name="Ravin N.V."/>
            <person name="Dedysh S.N."/>
        </authorList>
    </citation>
    <scope>NUCLEOTIDE SEQUENCE [LARGE SCALE GENOMIC DNA]</scope>
    <source>
        <strain evidence="2 3">AF10</strain>
    </source>
</reference>
<evidence type="ECO:0000313" key="3">
    <source>
        <dbReference type="Proteomes" id="UP000289437"/>
    </source>
</evidence>
<dbReference type="Pfam" id="PF14063">
    <property type="entry name" value="DUF4254"/>
    <property type="match status" value="1"/>
</dbReference>
<evidence type="ECO:0000313" key="2">
    <source>
        <dbReference type="EMBL" id="RXH56758.1"/>
    </source>
</evidence>
<keyword evidence="3" id="KW-1185">Reference proteome</keyword>
<reference evidence="3" key="2">
    <citation type="submission" date="2019-02" db="EMBL/GenBank/DDBJ databases">
        <title>Granulicella sibirica sp. nov., a psychrotolerant acidobacterium isolated from an organic soil layer in forested tundra, West Siberia.</title>
        <authorList>
            <person name="Oshkin I.Y."/>
            <person name="Kulichevskaya I.S."/>
            <person name="Rijpstra W.I.C."/>
            <person name="Sinninghe Damste J.S."/>
            <person name="Rakitin A.L."/>
            <person name="Ravin N.V."/>
            <person name="Dedysh S.N."/>
        </authorList>
    </citation>
    <scope>NUCLEOTIDE SEQUENCE [LARGE SCALE GENOMIC DNA]</scope>
    <source>
        <strain evidence="3">AF10</strain>
    </source>
</reference>
<name>A0A4Q0T3Z9_9BACT</name>
<dbReference type="RefSeq" id="WP_241654242.1">
    <property type="nucleotide sequence ID" value="NZ_RDSM01000001.1"/>
</dbReference>
<organism evidence="2 3">
    <name type="scientific">Granulicella sibirica</name>
    <dbReference type="NCBI Taxonomy" id="2479048"/>
    <lineage>
        <taxon>Bacteria</taxon>
        <taxon>Pseudomonadati</taxon>
        <taxon>Acidobacteriota</taxon>
        <taxon>Terriglobia</taxon>
        <taxon>Terriglobales</taxon>
        <taxon>Acidobacteriaceae</taxon>
        <taxon>Granulicella</taxon>
    </lineage>
</organism>
<accession>A0A4Q0T3Z9</accession>